<sequence>MMVFFLVLSFLLNAVTIFCLILLYMRQNRTLQAEEQYENMIKEIEDVFALYMVEMKEENENFLRKVRKQAIQEERHENEKLDVVPETQHDEMIDEGQQDLQVNAYTKLSARTAYQATKELEQDMGDDVPEDAPLMKKVLFLQKKGFKLEEIAQQLNKGKTEIELLLKFSENKT</sequence>
<evidence type="ECO:0000313" key="2">
    <source>
        <dbReference type="EMBL" id="NEY19639.1"/>
    </source>
</evidence>
<reference evidence="2 3" key="1">
    <citation type="submission" date="2020-02" db="EMBL/GenBank/DDBJ databases">
        <authorList>
            <person name="Feng H."/>
        </authorList>
    </citation>
    <scope>NUCLEOTIDE SEQUENCE [LARGE SCALE GENOMIC DNA]</scope>
    <source>
        <strain evidence="2 3">Gsoil 114</strain>
    </source>
</reference>
<keyword evidence="1" id="KW-0472">Membrane</keyword>
<evidence type="ECO:0000256" key="1">
    <source>
        <dbReference type="SAM" id="Phobius"/>
    </source>
</evidence>
<keyword evidence="1" id="KW-1133">Transmembrane helix</keyword>
<reference evidence="2 3" key="2">
    <citation type="submission" date="2020-03" db="EMBL/GenBank/DDBJ databases">
        <title>Bacillus aquiflavi sp. nov., isolated from yellow water of strong flavor Chinese baijiu in Yibin region of China.</title>
        <authorList>
            <person name="Xie J."/>
        </authorList>
    </citation>
    <scope>NUCLEOTIDE SEQUENCE [LARGE SCALE GENOMIC DNA]</scope>
    <source>
        <strain evidence="2 3">Gsoil 114</strain>
    </source>
</reference>
<protein>
    <submittedName>
        <fullName evidence="2">Uncharacterized protein</fullName>
    </submittedName>
</protein>
<keyword evidence="3" id="KW-1185">Reference proteome</keyword>
<gene>
    <name evidence="2" type="ORF">G4D61_06600</name>
</gene>
<accession>A0A6M0P6L3</accession>
<name>A0A6M0P6L3_9BACI</name>
<dbReference type="RefSeq" id="WP_163173549.1">
    <property type="nucleotide sequence ID" value="NZ_JAAIWK010000007.1"/>
</dbReference>
<comment type="caution">
    <text evidence="2">The sequence shown here is derived from an EMBL/GenBank/DDBJ whole genome shotgun (WGS) entry which is preliminary data.</text>
</comment>
<proteinExistence type="predicted"/>
<keyword evidence="1" id="KW-0812">Transmembrane</keyword>
<evidence type="ECO:0000313" key="3">
    <source>
        <dbReference type="Proteomes" id="UP000476934"/>
    </source>
</evidence>
<dbReference type="Proteomes" id="UP000476934">
    <property type="component" value="Unassembled WGS sequence"/>
</dbReference>
<dbReference type="EMBL" id="JAAIWK010000007">
    <property type="protein sequence ID" value="NEY19639.1"/>
    <property type="molecule type" value="Genomic_DNA"/>
</dbReference>
<dbReference type="AlphaFoldDB" id="A0A6M0P6L3"/>
<feature type="transmembrane region" description="Helical" evidence="1">
    <location>
        <begin position="6"/>
        <end position="25"/>
    </location>
</feature>
<organism evidence="2 3">
    <name type="scientific">Heyndrickxia ginsengihumi</name>
    <dbReference type="NCBI Taxonomy" id="363870"/>
    <lineage>
        <taxon>Bacteria</taxon>
        <taxon>Bacillati</taxon>
        <taxon>Bacillota</taxon>
        <taxon>Bacilli</taxon>
        <taxon>Bacillales</taxon>
        <taxon>Bacillaceae</taxon>
        <taxon>Heyndrickxia</taxon>
    </lineage>
</organism>